<proteinExistence type="predicted"/>
<dbReference type="Proteomes" id="UP001151760">
    <property type="component" value="Unassembled WGS sequence"/>
</dbReference>
<comment type="caution">
    <text evidence="6">The sequence shown here is derived from an EMBL/GenBank/DDBJ whole genome shotgun (WGS) entry which is preliminary data.</text>
</comment>
<evidence type="ECO:0000313" key="6">
    <source>
        <dbReference type="EMBL" id="GJU06639.1"/>
    </source>
</evidence>
<keyword evidence="7" id="KW-1185">Reference proteome</keyword>
<evidence type="ECO:0000256" key="3">
    <source>
        <dbReference type="ARBA" id="ARBA00022833"/>
    </source>
</evidence>
<keyword evidence="2 4" id="KW-0863">Zinc-finger</keyword>
<reference evidence="6" key="1">
    <citation type="journal article" date="2022" name="Int. J. Mol. Sci.">
        <title>Draft Genome of Tanacetum Coccineum: Genomic Comparison of Closely Related Tanacetum-Family Plants.</title>
        <authorList>
            <person name="Yamashiro T."/>
            <person name="Shiraishi A."/>
            <person name="Nakayama K."/>
            <person name="Satake H."/>
        </authorList>
    </citation>
    <scope>NUCLEOTIDE SEQUENCE</scope>
</reference>
<evidence type="ECO:0000256" key="2">
    <source>
        <dbReference type="ARBA" id="ARBA00022771"/>
    </source>
</evidence>
<dbReference type="InterPro" id="IPR010666">
    <property type="entry name" value="Znf_GRF"/>
</dbReference>
<keyword evidence="3" id="KW-0862">Zinc</keyword>
<organism evidence="6 7">
    <name type="scientific">Tanacetum coccineum</name>
    <dbReference type="NCBI Taxonomy" id="301880"/>
    <lineage>
        <taxon>Eukaryota</taxon>
        <taxon>Viridiplantae</taxon>
        <taxon>Streptophyta</taxon>
        <taxon>Embryophyta</taxon>
        <taxon>Tracheophyta</taxon>
        <taxon>Spermatophyta</taxon>
        <taxon>Magnoliopsida</taxon>
        <taxon>eudicotyledons</taxon>
        <taxon>Gunneridae</taxon>
        <taxon>Pentapetalae</taxon>
        <taxon>asterids</taxon>
        <taxon>campanulids</taxon>
        <taxon>Asterales</taxon>
        <taxon>Asteraceae</taxon>
        <taxon>Asteroideae</taxon>
        <taxon>Anthemideae</taxon>
        <taxon>Anthemidinae</taxon>
        <taxon>Tanacetum</taxon>
    </lineage>
</organism>
<feature type="domain" description="GRF-type" evidence="5">
    <location>
        <begin position="4"/>
        <end position="44"/>
    </location>
</feature>
<evidence type="ECO:0000256" key="4">
    <source>
        <dbReference type="PROSITE-ProRule" id="PRU01343"/>
    </source>
</evidence>
<evidence type="ECO:0000313" key="7">
    <source>
        <dbReference type="Proteomes" id="UP001151760"/>
    </source>
</evidence>
<name>A0ABQ5J2B2_9ASTR</name>
<dbReference type="EMBL" id="BQNB010021460">
    <property type="protein sequence ID" value="GJU06639.1"/>
    <property type="molecule type" value="Genomic_DNA"/>
</dbReference>
<protein>
    <recommendedName>
        <fullName evidence="5">GRF-type domain-containing protein</fullName>
    </recommendedName>
</protein>
<reference evidence="6" key="2">
    <citation type="submission" date="2022-01" db="EMBL/GenBank/DDBJ databases">
        <authorList>
            <person name="Yamashiro T."/>
            <person name="Shiraishi A."/>
            <person name="Satake H."/>
            <person name="Nakayama K."/>
        </authorList>
    </citation>
    <scope>NUCLEOTIDE SEQUENCE</scope>
</reference>
<keyword evidence="1" id="KW-0479">Metal-binding</keyword>
<gene>
    <name evidence="6" type="ORF">Tco_1123069</name>
</gene>
<dbReference type="PANTHER" id="PTHR33248">
    <property type="entry name" value="ZINC ION-BINDING PROTEIN"/>
    <property type="match status" value="1"/>
</dbReference>
<accession>A0ABQ5J2B2</accession>
<sequence>MAFCSCGRQAVIKTSWSDGHPGRRFYGCIKQGPCCRWIGWVDPPMCPRSIQIIPGLLRARNRHEASIQELTNEVAKLKKYLKIICIPPFNMSKKMEVIELSDSSDAVSIEKGIEGSSKPSIPPFGSAKRPRTVPKNLIDWYGYVGTWLPEEGGVDEFPAETDKEDEDCQKIVKSPTPIFNVVLGLPSKTTWATMVKKMGIRGAGNTGKGKEKV</sequence>
<dbReference type="PROSITE" id="PS51999">
    <property type="entry name" value="ZF_GRF"/>
    <property type="match status" value="1"/>
</dbReference>
<evidence type="ECO:0000259" key="5">
    <source>
        <dbReference type="PROSITE" id="PS51999"/>
    </source>
</evidence>
<evidence type="ECO:0000256" key="1">
    <source>
        <dbReference type="ARBA" id="ARBA00022723"/>
    </source>
</evidence>